<gene>
    <name evidence="4" type="ORF">I303_01093</name>
    <name evidence="5" type="ORF">I303_101089</name>
</gene>
<dbReference type="STRING" id="1296121.A0A1A6AGX8"/>
<accession>A0A1A6AGX8</accession>
<dbReference type="Pfam" id="PF24535">
    <property type="entry name" value="DUF7598"/>
    <property type="match status" value="1"/>
</dbReference>
<evidence type="ECO:0000313" key="6">
    <source>
        <dbReference type="Proteomes" id="UP000078595"/>
    </source>
</evidence>
<dbReference type="VEuPathDB" id="FungiDB:I303_01093"/>
<feature type="compositionally biased region" description="Polar residues" evidence="1">
    <location>
        <begin position="205"/>
        <end position="216"/>
    </location>
</feature>
<name>A0A1A6AGX8_9TREE</name>
<reference evidence="5" key="2">
    <citation type="submission" date="2013-07" db="EMBL/GenBank/DDBJ databases">
        <authorList>
            <consortium name="The Broad Institute Genome Sequencing Platform"/>
            <person name="Cuomo C."/>
            <person name="Litvintseva A."/>
            <person name="Chen Y."/>
            <person name="Heitman J."/>
            <person name="Sun S."/>
            <person name="Springer D."/>
            <person name="Dromer F."/>
            <person name="Young S.K."/>
            <person name="Zeng Q."/>
            <person name="Gargeya S."/>
            <person name="Fitzgerald M."/>
            <person name="Abouelleil A."/>
            <person name="Alvarado L."/>
            <person name="Berlin A.M."/>
            <person name="Chapman S.B."/>
            <person name="Dewar J."/>
            <person name="Goldberg J."/>
            <person name="Griggs A."/>
            <person name="Gujja S."/>
            <person name="Hansen M."/>
            <person name="Howarth C."/>
            <person name="Imamovic A."/>
            <person name="Larimer J."/>
            <person name="McCowan C."/>
            <person name="Murphy C."/>
            <person name="Pearson M."/>
            <person name="Priest M."/>
            <person name="Roberts A."/>
            <person name="Saif S."/>
            <person name="Shea T."/>
            <person name="Sykes S."/>
            <person name="Wortman J."/>
            <person name="Nusbaum C."/>
            <person name="Birren B."/>
        </authorList>
    </citation>
    <scope>NUCLEOTIDE SEQUENCE</scope>
    <source>
        <strain evidence="5">CBS 10117</strain>
    </source>
</reference>
<dbReference type="Proteomes" id="UP000078595">
    <property type="component" value="Chromosome 1"/>
</dbReference>
<organism evidence="4">
    <name type="scientific">Kwoniella dejecticola CBS 10117</name>
    <dbReference type="NCBI Taxonomy" id="1296121"/>
    <lineage>
        <taxon>Eukaryota</taxon>
        <taxon>Fungi</taxon>
        <taxon>Dikarya</taxon>
        <taxon>Basidiomycota</taxon>
        <taxon>Agaricomycotina</taxon>
        <taxon>Tremellomycetes</taxon>
        <taxon>Tremellales</taxon>
        <taxon>Cryptococcaceae</taxon>
        <taxon>Kwoniella</taxon>
    </lineage>
</organism>
<dbReference type="KEGG" id="kdj:28964792"/>
<protein>
    <recommendedName>
        <fullName evidence="3">DUF7598 domain-containing protein</fullName>
    </recommendedName>
</protein>
<dbReference type="RefSeq" id="XP_018267110.1">
    <property type="nucleotide sequence ID" value="XM_018404456.1"/>
</dbReference>
<reference evidence="4" key="1">
    <citation type="submission" date="2013-07" db="EMBL/GenBank/DDBJ databases">
        <title>The Genome Sequence of Cryptococcus dejecticola CBS10117.</title>
        <authorList>
            <consortium name="The Broad Institute Genome Sequencing Platform"/>
            <person name="Cuomo C."/>
            <person name="Litvintseva A."/>
            <person name="Chen Y."/>
            <person name="Heitman J."/>
            <person name="Sun S."/>
            <person name="Springer D."/>
            <person name="Dromer F."/>
            <person name="Young S.K."/>
            <person name="Zeng Q."/>
            <person name="Gargeya S."/>
            <person name="Fitzgerald M."/>
            <person name="Abouelleil A."/>
            <person name="Alvarado L."/>
            <person name="Berlin A.M."/>
            <person name="Chapman S.B."/>
            <person name="Dewar J."/>
            <person name="Goldberg J."/>
            <person name="Griggs A."/>
            <person name="Gujja S."/>
            <person name="Hansen M."/>
            <person name="Howarth C."/>
            <person name="Imamovic A."/>
            <person name="Larimer J."/>
            <person name="McCowan C."/>
            <person name="Murphy C."/>
            <person name="Pearson M."/>
            <person name="Priest M."/>
            <person name="Roberts A."/>
            <person name="Saif S."/>
            <person name="Shea T."/>
            <person name="Sykes S."/>
            <person name="Wortman J."/>
            <person name="Nusbaum C."/>
            <person name="Birren B."/>
        </authorList>
    </citation>
    <scope>NUCLEOTIDE SEQUENCE [LARGE SCALE GENOMIC DNA]</scope>
    <source>
        <strain evidence="4">CBS 10117</strain>
    </source>
</reference>
<dbReference type="GeneID" id="28964792"/>
<evidence type="ECO:0000256" key="1">
    <source>
        <dbReference type="SAM" id="MobiDB-lite"/>
    </source>
</evidence>
<feature type="region of interest" description="Disordered" evidence="1">
    <location>
        <begin position="203"/>
        <end position="254"/>
    </location>
</feature>
<keyword evidence="6" id="KW-1185">Reference proteome</keyword>
<dbReference type="AlphaFoldDB" id="A0A1A6AGX8"/>
<proteinExistence type="predicted"/>
<feature type="transmembrane region" description="Helical" evidence="2">
    <location>
        <begin position="112"/>
        <end position="137"/>
    </location>
</feature>
<feature type="compositionally biased region" description="Low complexity" evidence="1">
    <location>
        <begin position="220"/>
        <end position="236"/>
    </location>
</feature>
<evidence type="ECO:0000313" key="4">
    <source>
        <dbReference type="EMBL" id="OBR89268.1"/>
    </source>
</evidence>
<feature type="domain" description="DUF7598" evidence="3">
    <location>
        <begin position="81"/>
        <end position="139"/>
    </location>
</feature>
<keyword evidence="2" id="KW-1133">Transmembrane helix</keyword>
<feature type="transmembrane region" description="Helical" evidence="2">
    <location>
        <begin position="149"/>
        <end position="166"/>
    </location>
</feature>
<reference evidence="5" key="3">
    <citation type="submission" date="2024-02" db="EMBL/GenBank/DDBJ databases">
        <title>Comparative genomics of Cryptococcus and Kwoniella reveals pathogenesis evolution and contrasting modes of karyotype evolution via chromosome fusion or intercentromeric recombination.</title>
        <authorList>
            <person name="Coelho M.A."/>
            <person name="David-Palma M."/>
            <person name="Shea T."/>
            <person name="Bowers K."/>
            <person name="McGinley-Smith S."/>
            <person name="Mohammad A.W."/>
            <person name="Gnirke A."/>
            <person name="Yurkov A.M."/>
            <person name="Nowrousian M."/>
            <person name="Sun S."/>
            <person name="Cuomo C.A."/>
            <person name="Heitman J."/>
        </authorList>
    </citation>
    <scope>NUCLEOTIDE SEQUENCE</scope>
    <source>
        <strain evidence="5">CBS 10117</strain>
    </source>
</reference>
<keyword evidence="2" id="KW-0812">Transmembrane</keyword>
<keyword evidence="2" id="KW-0472">Membrane</keyword>
<dbReference type="EMBL" id="KI894027">
    <property type="protein sequence ID" value="OBR89268.1"/>
    <property type="molecule type" value="Genomic_DNA"/>
</dbReference>
<evidence type="ECO:0000313" key="5">
    <source>
        <dbReference type="EMBL" id="WWC58546.1"/>
    </source>
</evidence>
<dbReference type="InterPro" id="IPR056019">
    <property type="entry name" value="DUF7598"/>
</dbReference>
<evidence type="ECO:0000259" key="3">
    <source>
        <dbReference type="Pfam" id="PF24535"/>
    </source>
</evidence>
<sequence length="313" mass="34195">MSEKHIKPFLPSRPSGPVFIGLNVLRALSIIALLLVMSANIVTMADDIKAIKASNASTKEPDEDCDYYEYSPVPDQTGGPFWSILNRIFIIFECILLTMSEIGIPRRLFEEWIPILGPAHGLGGLGVFQALIGAQVLSHYCELFPQVSSWLLFIVGCFNILAGMFLRAGAKKKRLIFSWENVSSLTPQTRMAATAWDMISERKASSSPSDAHQTGASAVPPLTRSTTSSSDTPLLPETKNKTVPGAKFGGFGFGRQGEKQAAERGWKINKPSEVLPRSIKDTQFRSIGSAHPKPLIRHEDIRPTGFAAILALS</sequence>
<dbReference type="OrthoDB" id="5327148at2759"/>
<dbReference type="EMBL" id="CP144530">
    <property type="protein sequence ID" value="WWC58546.1"/>
    <property type="molecule type" value="Genomic_DNA"/>
</dbReference>
<feature type="transmembrane region" description="Helical" evidence="2">
    <location>
        <begin position="20"/>
        <end position="42"/>
    </location>
</feature>
<evidence type="ECO:0000256" key="2">
    <source>
        <dbReference type="SAM" id="Phobius"/>
    </source>
</evidence>